<evidence type="ECO:0000256" key="1">
    <source>
        <dbReference type="SAM" id="SignalP"/>
    </source>
</evidence>
<feature type="signal peptide" evidence="1">
    <location>
        <begin position="1"/>
        <end position="26"/>
    </location>
</feature>
<accession>A0A8J2STA7</accession>
<name>A0A8J2STA7_9STRA</name>
<feature type="chain" id="PRO_5035202870" evidence="1">
    <location>
        <begin position="27"/>
        <end position="380"/>
    </location>
</feature>
<protein>
    <submittedName>
        <fullName evidence="2">Uncharacterized protein</fullName>
    </submittedName>
</protein>
<keyword evidence="3" id="KW-1185">Reference proteome</keyword>
<sequence>PCHRSSGCAPRRAMRLLPFLLHAAAAKLQFGADANNTRKGSKRRRNIERVYAVARKALPLEERMEAEERWERAKLLGRGRRAKLAAIKVKVPRRNFSYAVPDPKKLLDIRAYNLSSLSSNGTAMNARHYLTMWEQAKNSVEMQEKLWKMNNRAAPQDRIGLFVKRGSWDSDGFASLGRLLGVVVGIPLRVVVFVVRRCCVRPLRDRCVGTFLERYANFTDDALRRGFAKALIKAREETVNELNQVMHRYEGPIERFFSRYYGLMVLNTREIRIVLKTAWRLPRQAWLFVKTLRYYAMLYLRSTRSLNYVLVKAYPASKTWPRHERLEAALLRALLAECRAYEARLGPKAAARRKRRLAKYHEKLRAAEQAKIGSSPRDEV</sequence>
<reference evidence="2" key="1">
    <citation type="submission" date="2021-11" db="EMBL/GenBank/DDBJ databases">
        <authorList>
            <consortium name="Genoscope - CEA"/>
            <person name="William W."/>
        </authorList>
    </citation>
    <scope>NUCLEOTIDE SEQUENCE</scope>
</reference>
<gene>
    <name evidence="2" type="ORF">PECAL_4P12370</name>
</gene>
<dbReference type="EMBL" id="CAKKNE010000004">
    <property type="protein sequence ID" value="CAH0373982.1"/>
    <property type="molecule type" value="Genomic_DNA"/>
</dbReference>
<evidence type="ECO:0000313" key="3">
    <source>
        <dbReference type="Proteomes" id="UP000789595"/>
    </source>
</evidence>
<feature type="non-terminal residue" evidence="2">
    <location>
        <position position="1"/>
    </location>
</feature>
<organism evidence="2 3">
    <name type="scientific">Pelagomonas calceolata</name>
    <dbReference type="NCBI Taxonomy" id="35677"/>
    <lineage>
        <taxon>Eukaryota</taxon>
        <taxon>Sar</taxon>
        <taxon>Stramenopiles</taxon>
        <taxon>Ochrophyta</taxon>
        <taxon>Pelagophyceae</taxon>
        <taxon>Pelagomonadales</taxon>
        <taxon>Pelagomonadaceae</taxon>
        <taxon>Pelagomonas</taxon>
    </lineage>
</organism>
<keyword evidence="1" id="KW-0732">Signal</keyword>
<evidence type="ECO:0000313" key="2">
    <source>
        <dbReference type="EMBL" id="CAH0373982.1"/>
    </source>
</evidence>
<comment type="caution">
    <text evidence="2">The sequence shown here is derived from an EMBL/GenBank/DDBJ whole genome shotgun (WGS) entry which is preliminary data.</text>
</comment>
<dbReference type="AlphaFoldDB" id="A0A8J2STA7"/>
<proteinExistence type="predicted"/>
<dbReference type="Proteomes" id="UP000789595">
    <property type="component" value="Unassembled WGS sequence"/>
</dbReference>